<sequence>MKKDVIMMCFYKYSFILLAALSLTACEEEGEQLRVQDIEVPDGYALSAGTSTEFSRSAYSYDEASDWVRGRYETLFNEGDRLYDNVASSNYNGEGGGRGPVFVGYCCGSCHRNAGRTQPSYWMAFKNGSDKATGEYGFTSMLCYITKKNGAFFPNYGRVIHDNTIYGVTPEGELHFDIDSATYQFPDGEKYTLCYPKYRITKWYADSIKPEDLFISVRVPLRHVGQGVIMALDREEIRQLAARSNYPEWGISGRCNIISERGVSQIGVGGNKSHHADLTVELGYSSDMGMTNSRFPEEICRGQKQMSEGAMMGMAYHKLDVSNKDMEAVDLYLHALAVPARRDVNDPDVKAGEKLFYKAGCHLCHVTTLHTNKRGVTLLGGMSLPWLGGRQAVHPYSDFLLHDMGSEIMGVGLNDHMVSGLARGNEWRTTPLWGIGLQLLVNGHTYFLHDGRARNFTEAIMWHGGEAQASKQKFAHFSKQDRAKLIRFLWSL</sequence>
<reference evidence="7 8" key="1">
    <citation type="submission" date="2009-10" db="EMBL/GenBank/DDBJ databases">
        <authorList>
            <person name="Qin X."/>
            <person name="Bachman B."/>
            <person name="Battles P."/>
            <person name="Bell A."/>
            <person name="Bess C."/>
            <person name="Bickham C."/>
            <person name="Chaboub L."/>
            <person name="Chen D."/>
            <person name="Coyle M."/>
            <person name="Deiros D.R."/>
            <person name="Dinh H."/>
            <person name="Forbes L."/>
            <person name="Fowler G."/>
            <person name="Francisco L."/>
            <person name="Fu Q."/>
            <person name="Gubbala S."/>
            <person name="Hale W."/>
            <person name="Han Y."/>
            <person name="Hemphill L."/>
            <person name="Highlander S.K."/>
            <person name="Hirani K."/>
            <person name="Hogues M."/>
            <person name="Jackson L."/>
            <person name="Jakkamsetti A."/>
            <person name="Javaid M."/>
            <person name="Jiang H."/>
            <person name="Korchina V."/>
            <person name="Kovar C."/>
            <person name="Lara F."/>
            <person name="Lee S."/>
            <person name="Mata R."/>
            <person name="Mathew T."/>
            <person name="Moen C."/>
            <person name="Morales K."/>
            <person name="Munidasa M."/>
            <person name="Nazareth L."/>
            <person name="Ngo R."/>
            <person name="Nguyen L."/>
            <person name="Okwuonu G."/>
            <person name="Ongeri F."/>
            <person name="Patil S."/>
            <person name="Petrosino J."/>
            <person name="Pham C."/>
            <person name="Pham P."/>
            <person name="Pu L.-L."/>
            <person name="Puazo M."/>
            <person name="Raj R."/>
            <person name="Reid J."/>
            <person name="Rouhana J."/>
            <person name="Saada N."/>
            <person name="Shang Y."/>
            <person name="Simmons D."/>
            <person name="Thornton R."/>
            <person name="Warren J."/>
            <person name="Weissenberger G."/>
            <person name="Zhang J."/>
            <person name="Zhang L."/>
            <person name="Zhou C."/>
            <person name="Zhu D."/>
            <person name="Muzny D."/>
            <person name="Worley K."/>
            <person name="Gibbs R."/>
        </authorList>
    </citation>
    <scope>NUCLEOTIDE SEQUENCE [LARGE SCALE GENOMIC DNA]</scope>
    <source>
        <strain evidence="7 8">DSM 17361</strain>
    </source>
</reference>
<accession>D1PU58</accession>
<proteinExistence type="predicted"/>
<dbReference type="InterPro" id="IPR009056">
    <property type="entry name" value="Cyt_c-like_dom"/>
</dbReference>
<evidence type="ECO:0000256" key="2">
    <source>
        <dbReference type="ARBA" id="ARBA00022723"/>
    </source>
</evidence>
<name>D1PU58_9BACT</name>
<evidence type="ECO:0000256" key="3">
    <source>
        <dbReference type="ARBA" id="ARBA00023004"/>
    </source>
</evidence>
<dbReference type="AlphaFoldDB" id="D1PU58"/>
<dbReference type="PANTHER" id="PTHR30600">
    <property type="entry name" value="CYTOCHROME C PEROXIDASE-RELATED"/>
    <property type="match status" value="1"/>
</dbReference>
<dbReference type="GO" id="GO:0004130">
    <property type="term" value="F:cytochrome-c peroxidase activity"/>
    <property type="evidence" value="ECO:0007669"/>
    <property type="project" value="TreeGrafter"/>
</dbReference>
<evidence type="ECO:0000259" key="6">
    <source>
        <dbReference type="PROSITE" id="PS51007"/>
    </source>
</evidence>
<evidence type="ECO:0000256" key="1">
    <source>
        <dbReference type="ARBA" id="ARBA00022617"/>
    </source>
</evidence>
<dbReference type="GO" id="GO:0020037">
    <property type="term" value="F:heme binding"/>
    <property type="evidence" value="ECO:0007669"/>
    <property type="project" value="InterPro"/>
</dbReference>
<evidence type="ECO:0000256" key="5">
    <source>
        <dbReference type="SAM" id="SignalP"/>
    </source>
</evidence>
<dbReference type="PROSITE" id="PS51007">
    <property type="entry name" value="CYTC"/>
    <property type="match status" value="1"/>
</dbReference>
<dbReference type="HOGENOM" id="CLU_033900_1_0_10"/>
<keyword evidence="2 4" id="KW-0479">Metal-binding</keyword>
<dbReference type="GO" id="GO:0009055">
    <property type="term" value="F:electron transfer activity"/>
    <property type="evidence" value="ECO:0007669"/>
    <property type="project" value="InterPro"/>
</dbReference>
<dbReference type="Pfam" id="PF06537">
    <property type="entry name" value="DHOR"/>
    <property type="match status" value="1"/>
</dbReference>
<dbReference type="eggNOG" id="COG3488">
    <property type="taxonomic scope" value="Bacteria"/>
</dbReference>
<keyword evidence="8" id="KW-1185">Reference proteome</keyword>
<keyword evidence="5" id="KW-0732">Signal</keyword>
<dbReference type="PIRSF" id="PIRSF028099">
    <property type="entry name" value="DUF1111"/>
    <property type="match status" value="1"/>
</dbReference>
<evidence type="ECO:0000313" key="7">
    <source>
        <dbReference type="EMBL" id="EFA45056.1"/>
    </source>
</evidence>
<evidence type="ECO:0000313" key="8">
    <source>
        <dbReference type="Proteomes" id="UP000003160"/>
    </source>
</evidence>
<protein>
    <recommendedName>
        <fullName evidence="6">Cytochrome c domain-containing protein</fullName>
    </recommendedName>
</protein>
<dbReference type="InterPro" id="IPR036909">
    <property type="entry name" value="Cyt_c-like_dom_sf"/>
</dbReference>
<dbReference type="PANTHER" id="PTHR30600:SF4">
    <property type="entry name" value="CYTOCHROME C DOMAIN-CONTAINING PROTEIN"/>
    <property type="match status" value="1"/>
</dbReference>
<dbReference type="InterPro" id="IPR010538">
    <property type="entry name" value="DHOR"/>
</dbReference>
<dbReference type="EMBL" id="ACKS01000024">
    <property type="protein sequence ID" value="EFA45056.1"/>
    <property type="molecule type" value="Genomic_DNA"/>
</dbReference>
<feature type="domain" description="Cytochrome c" evidence="6">
    <location>
        <begin position="347"/>
        <end position="492"/>
    </location>
</feature>
<dbReference type="PROSITE" id="PS51257">
    <property type="entry name" value="PROKAR_LIPOPROTEIN"/>
    <property type="match status" value="1"/>
</dbReference>
<feature type="chain" id="PRO_5003025180" description="Cytochrome c domain-containing protein" evidence="5">
    <location>
        <begin position="20"/>
        <end position="492"/>
    </location>
</feature>
<evidence type="ECO:0000256" key="4">
    <source>
        <dbReference type="PROSITE-ProRule" id="PRU00433"/>
    </source>
</evidence>
<dbReference type="InterPro" id="IPR051395">
    <property type="entry name" value="Cytochrome_c_Peroxidase/MauG"/>
</dbReference>
<feature type="signal peptide" evidence="5">
    <location>
        <begin position="1"/>
        <end position="19"/>
    </location>
</feature>
<dbReference type="GO" id="GO:0046872">
    <property type="term" value="F:metal ion binding"/>
    <property type="evidence" value="ECO:0007669"/>
    <property type="project" value="UniProtKB-KW"/>
</dbReference>
<gene>
    <name evidence="7" type="ORF">HMPREF0645_0493</name>
</gene>
<keyword evidence="3 4" id="KW-0408">Iron</keyword>
<dbReference type="Gene3D" id="1.10.760.10">
    <property type="entry name" value="Cytochrome c-like domain"/>
    <property type="match status" value="1"/>
</dbReference>
<organism evidence="7 8">
    <name type="scientific">Hallella bergensis DSM 17361</name>
    <dbReference type="NCBI Taxonomy" id="585502"/>
    <lineage>
        <taxon>Bacteria</taxon>
        <taxon>Pseudomonadati</taxon>
        <taxon>Bacteroidota</taxon>
        <taxon>Bacteroidia</taxon>
        <taxon>Bacteroidales</taxon>
        <taxon>Prevotellaceae</taxon>
        <taxon>Hallella</taxon>
    </lineage>
</organism>
<comment type="caution">
    <text evidence="7">The sequence shown here is derived from an EMBL/GenBank/DDBJ whole genome shotgun (WGS) entry which is preliminary data.</text>
</comment>
<dbReference type="Proteomes" id="UP000003160">
    <property type="component" value="Unassembled WGS sequence"/>
</dbReference>
<keyword evidence="1 4" id="KW-0349">Heme</keyword>
<dbReference type="SUPFAM" id="SSF46626">
    <property type="entry name" value="Cytochrome c"/>
    <property type="match status" value="1"/>
</dbReference>